<sequence>MFAFPLNRPKHKSLFVNAVYPWRWRLASVVPVPRLLARRRSLPCPYHTPPVSPGHWHCTCALAAPWPPARLPTVSSRTQTGLALSVPLGPGLAHAPKLPPVIGFGVGLGSARARGLGVGGRGDRKIASLLAVPGVATPCDRARAGTQPQVVSEDAAGAACPPHQQVLPLPLLQGMPHQSESSSPTFGPHGSDNGSAAASDKINEAELVGKHKLEEERGNTSATNPRGFELEIARMGGRPEVEEAEFRTNTEE</sequence>
<keyword evidence="3" id="KW-1185">Reference proteome</keyword>
<accession>A0A8T0SX25</accession>
<evidence type="ECO:0000313" key="2">
    <source>
        <dbReference type="EMBL" id="KAG2601858.1"/>
    </source>
</evidence>
<dbReference type="AlphaFoldDB" id="A0A8T0SX25"/>
<feature type="compositionally biased region" description="Basic and acidic residues" evidence="1">
    <location>
        <begin position="228"/>
        <end position="252"/>
    </location>
</feature>
<feature type="compositionally biased region" description="Polar residues" evidence="1">
    <location>
        <begin position="176"/>
        <end position="185"/>
    </location>
</feature>
<feature type="region of interest" description="Disordered" evidence="1">
    <location>
        <begin position="174"/>
        <end position="252"/>
    </location>
</feature>
<gene>
    <name evidence="2" type="ORF">PVAP13_5KG622307</name>
</gene>
<reference evidence="2" key="1">
    <citation type="submission" date="2020-05" db="EMBL/GenBank/DDBJ databases">
        <title>WGS assembly of Panicum virgatum.</title>
        <authorList>
            <person name="Lovell J.T."/>
            <person name="Jenkins J."/>
            <person name="Shu S."/>
            <person name="Juenger T.E."/>
            <person name="Schmutz J."/>
        </authorList>
    </citation>
    <scope>NUCLEOTIDE SEQUENCE</scope>
    <source>
        <strain evidence="2">AP13</strain>
    </source>
</reference>
<name>A0A8T0SX25_PANVG</name>
<dbReference type="Proteomes" id="UP000823388">
    <property type="component" value="Chromosome 5K"/>
</dbReference>
<feature type="compositionally biased region" description="Basic and acidic residues" evidence="1">
    <location>
        <begin position="201"/>
        <end position="218"/>
    </location>
</feature>
<protein>
    <submittedName>
        <fullName evidence="2">Uncharacterized protein</fullName>
    </submittedName>
</protein>
<evidence type="ECO:0000313" key="3">
    <source>
        <dbReference type="Proteomes" id="UP000823388"/>
    </source>
</evidence>
<comment type="caution">
    <text evidence="2">The sequence shown here is derived from an EMBL/GenBank/DDBJ whole genome shotgun (WGS) entry which is preliminary data.</text>
</comment>
<organism evidence="2 3">
    <name type="scientific">Panicum virgatum</name>
    <name type="common">Blackwell switchgrass</name>
    <dbReference type="NCBI Taxonomy" id="38727"/>
    <lineage>
        <taxon>Eukaryota</taxon>
        <taxon>Viridiplantae</taxon>
        <taxon>Streptophyta</taxon>
        <taxon>Embryophyta</taxon>
        <taxon>Tracheophyta</taxon>
        <taxon>Spermatophyta</taxon>
        <taxon>Magnoliopsida</taxon>
        <taxon>Liliopsida</taxon>
        <taxon>Poales</taxon>
        <taxon>Poaceae</taxon>
        <taxon>PACMAD clade</taxon>
        <taxon>Panicoideae</taxon>
        <taxon>Panicodae</taxon>
        <taxon>Paniceae</taxon>
        <taxon>Panicinae</taxon>
        <taxon>Panicum</taxon>
        <taxon>Panicum sect. Hiantes</taxon>
    </lineage>
</organism>
<proteinExistence type="predicted"/>
<evidence type="ECO:0000256" key="1">
    <source>
        <dbReference type="SAM" id="MobiDB-lite"/>
    </source>
</evidence>
<dbReference type="EMBL" id="CM029045">
    <property type="protein sequence ID" value="KAG2601858.1"/>
    <property type="molecule type" value="Genomic_DNA"/>
</dbReference>